<evidence type="ECO:0000313" key="2">
    <source>
        <dbReference type="EMBL" id="THD10181.1"/>
    </source>
</evidence>
<name>A0A4V3UTD1_9GAMM</name>
<protein>
    <recommendedName>
        <fullName evidence="4">Outer membrane protein beta-barrel domain-containing protein</fullName>
    </recommendedName>
</protein>
<feature type="signal peptide" evidence="1">
    <location>
        <begin position="1"/>
        <end position="23"/>
    </location>
</feature>
<keyword evidence="3" id="KW-1185">Reference proteome</keyword>
<sequence>MNKIALVALTLAALALPCGTARAAEGSGTMRAAGQDGARAATAGVFDAAIAKFDWHQRHDGLLLSVGAVIDDIRVAAMARPHTRGAATFDEAWDQARMPSRRQLAAYLGIGYRATDTGFYAQAGVAAAATGVDEGPRHVRDRTVYPVLELGWSYRF</sequence>
<keyword evidence="1" id="KW-0732">Signal</keyword>
<dbReference type="RefSeq" id="WP_136256700.1">
    <property type="nucleotide sequence ID" value="NZ_MWIO01000002.1"/>
</dbReference>
<dbReference type="AlphaFoldDB" id="A0A4V3UTD1"/>
<dbReference type="EMBL" id="MWIO01000002">
    <property type="protein sequence ID" value="THD10181.1"/>
    <property type="molecule type" value="Genomic_DNA"/>
</dbReference>
<evidence type="ECO:0008006" key="4">
    <source>
        <dbReference type="Google" id="ProtNLM"/>
    </source>
</evidence>
<dbReference type="Proteomes" id="UP000306317">
    <property type="component" value="Unassembled WGS sequence"/>
</dbReference>
<accession>A0A4V3UTD1</accession>
<organism evidence="2 3">
    <name type="scientific">Rhodanobacter lindaniclasticus</name>
    <dbReference type="NCBI Taxonomy" id="75310"/>
    <lineage>
        <taxon>Bacteria</taxon>
        <taxon>Pseudomonadati</taxon>
        <taxon>Pseudomonadota</taxon>
        <taxon>Gammaproteobacteria</taxon>
        <taxon>Lysobacterales</taxon>
        <taxon>Rhodanobacteraceae</taxon>
        <taxon>Rhodanobacter</taxon>
    </lineage>
</organism>
<gene>
    <name evidence="2" type="ORF">B1991_00285</name>
</gene>
<proteinExistence type="predicted"/>
<comment type="caution">
    <text evidence="2">The sequence shown here is derived from an EMBL/GenBank/DDBJ whole genome shotgun (WGS) entry which is preliminary data.</text>
</comment>
<evidence type="ECO:0000256" key="1">
    <source>
        <dbReference type="SAM" id="SignalP"/>
    </source>
</evidence>
<evidence type="ECO:0000313" key="3">
    <source>
        <dbReference type="Proteomes" id="UP000306317"/>
    </source>
</evidence>
<feature type="chain" id="PRO_5020705133" description="Outer membrane protein beta-barrel domain-containing protein" evidence="1">
    <location>
        <begin position="24"/>
        <end position="156"/>
    </location>
</feature>
<reference evidence="2 3" key="1">
    <citation type="submission" date="2017-02" db="EMBL/GenBank/DDBJ databases">
        <title>Whole genome sequencing of Rhodanobacter lindaniclasticus DSM 17932.</title>
        <authorList>
            <person name="Kumar S."/>
            <person name="Patil P."/>
            <person name="Patil P.B."/>
        </authorList>
    </citation>
    <scope>NUCLEOTIDE SEQUENCE [LARGE SCALE GENOMIC DNA]</scope>
    <source>
        <strain evidence="2 3">DSM 17932</strain>
    </source>
</reference>